<organism evidence="2 3">
    <name type="scientific">Sporomusa sphaeroides DSM 2875</name>
    <dbReference type="NCBI Taxonomy" id="1337886"/>
    <lineage>
        <taxon>Bacteria</taxon>
        <taxon>Bacillati</taxon>
        <taxon>Bacillota</taxon>
        <taxon>Negativicutes</taxon>
        <taxon>Selenomonadales</taxon>
        <taxon>Sporomusaceae</taxon>
        <taxon>Sporomusa</taxon>
    </lineage>
</organism>
<name>A0ABP2C8I1_9FIRM</name>
<proteinExistence type="predicted"/>
<sequence>MGRKSTQVSITDKLSIPCHKPDIESILRVTTTPIIDKTVTMHKKVIFSGHILVCVEYVACVPDGTQPVHFVSFSIPFGGLICHRFLCEKLKACLKAKFLFHECHLIDPRTIKKVIALKVCLRKLFRVRKCLPVPCCEPGHTVACKPDKPLWPVIPQACCTQSPYKSGQDESQLPVSEQKVYHNAQDNDYSQYGDVHLPLVIRPLDSGIESTE</sequence>
<gene>
    <name evidence="2" type="ORF">SSPH_03275</name>
</gene>
<reference evidence="2 3" key="1">
    <citation type="submission" date="2016-01" db="EMBL/GenBank/DDBJ databases">
        <authorList>
            <person name="Brown R."/>
        </authorList>
    </citation>
    <scope>NUCLEOTIDE SEQUENCE [LARGE SCALE GENOMIC DNA]</scope>
    <source>
        <strain evidence="2">Sporomusa sphaeroides DSM 2875</strain>
    </source>
</reference>
<accession>A0ABP2C8I1</accession>
<keyword evidence="3" id="KW-1185">Reference proteome</keyword>
<feature type="domain" description="SipL SPOCS" evidence="1">
    <location>
        <begin position="22"/>
        <end position="80"/>
    </location>
</feature>
<evidence type="ECO:0000313" key="3">
    <source>
        <dbReference type="Proteomes" id="UP000245702"/>
    </source>
</evidence>
<dbReference type="Pfam" id="PF12673">
    <property type="entry name" value="SipL"/>
    <property type="match status" value="1"/>
</dbReference>
<dbReference type="RefSeq" id="WP_075758245.1">
    <property type="nucleotide sequence ID" value="NZ_CP146991.1"/>
</dbReference>
<dbReference type="EMBL" id="FCOW01000021">
    <property type="protein sequence ID" value="CVK20607.1"/>
    <property type="molecule type" value="Genomic_DNA"/>
</dbReference>
<dbReference type="InterPro" id="IPR024300">
    <property type="entry name" value="SipL_SPOCS_dom"/>
</dbReference>
<evidence type="ECO:0000259" key="1">
    <source>
        <dbReference type="Pfam" id="PF12673"/>
    </source>
</evidence>
<evidence type="ECO:0000313" key="2">
    <source>
        <dbReference type="EMBL" id="CVK20607.1"/>
    </source>
</evidence>
<dbReference type="Proteomes" id="UP000245702">
    <property type="component" value="Unassembled WGS sequence"/>
</dbReference>
<protein>
    <recommendedName>
        <fullName evidence="1">SipL SPOCS domain-containing protein</fullName>
    </recommendedName>
</protein>
<comment type="caution">
    <text evidence="2">The sequence shown here is derived from an EMBL/GenBank/DDBJ whole genome shotgun (WGS) entry which is preliminary data.</text>
</comment>